<organism evidence="1 2">
    <name type="scientific">Labilithrix luteola</name>
    <dbReference type="NCBI Taxonomy" id="1391654"/>
    <lineage>
        <taxon>Bacteria</taxon>
        <taxon>Pseudomonadati</taxon>
        <taxon>Myxococcota</taxon>
        <taxon>Polyangia</taxon>
        <taxon>Polyangiales</taxon>
        <taxon>Labilitrichaceae</taxon>
        <taxon>Labilithrix</taxon>
    </lineage>
</organism>
<dbReference type="KEGG" id="llu:AKJ09_06492"/>
<keyword evidence="2" id="KW-1185">Reference proteome</keyword>
<sequence length="285" mass="31054">MGSIAFDARHRPFSFCRVAAGLTFAAFGIVSCGQVEESATPALDGSWVAESLPPDTSRRDVTTPASCTGLPGTDEELALTPRADEEAEALALLVDGTFTATSASYERIRRDLAAIRAHEPELSSVRGQKFVPVVSLTVDDASTIEAMESGAYHAWDCLHARYGWDKPTFSHYSQGWQSASGWLNGRYAPKMMRALYEQLPSIRRANSGAGGLDGPRVCATREADDVFHYVFDDASGDCPSGCMHHHEYYFVSTTDGRITRKGEFETGPDAIHPDWVLAYGMANCR</sequence>
<protein>
    <submittedName>
        <fullName evidence="1">Uncharacterized protein</fullName>
    </submittedName>
</protein>
<dbReference type="Proteomes" id="UP000064967">
    <property type="component" value="Chromosome"/>
</dbReference>
<reference evidence="1 2" key="1">
    <citation type="submission" date="2015-08" db="EMBL/GenBank/DDBJ databases">
        <authorList>
            <person name="Babu N.S."/>
            <person name="Beckwith C.J."/>
            <person name="Beseler K.G."/>
            <person name="Brison A."/>
            <person name="Carone J.V."/>
            <person name="Caskin T.P."/>
            <person name="Diamond M."/>
            <person name="Durham M.E."/>
            <person name="Foxe J.M."/>
            <person name="Go M."/>
            <person name="Henderson B.A."/>
            <person name="Jones I.B."/>
            <person name="McGettigan J.A."/>
            <person name="Micheletti S.J."/>
            <person name="Nasrallah M.E."/>
            <person name="Ortiz D."/>
            <person name="Piller C.R."/>
            <person name="Privatt S.R."/>
            <person name="Schneider S.L."/>
            <person name="Sharp S."/>
            <person name="Smith T.C."/>
            <person name="Stanton J.D."/>
            <person name="Ullery H.E."/>
            <person name="Wilson R.J."/>
            <person name="Serrano M.G."/>
            <person name="Buck G."/>
            <person name="Lee V."/>
            <person name="Wang Y."/>
            <person name="Carvalho R."/>
            <person name="Voegtly L."/>
            <person name="Shi R."/>
            <person name="Duckworth R."/>
            <person name="Johnson A."/>
            <person name="Loviza R."/>
            <person name="Walstead R."/>
            <person name="Shah Z."/>
            <person name="Kiflezghi M."/>
            <person name="Wade K."/>
            <person name="Ball S.L."/>
            <person name="Bradley K.W."/>
            <person name="Asai D.J."/>
            <person name="Bowman C.A."/>
            <person name="Russell D.A."/>
            <person name="Pope W.H."/>
            <person name="Jacobs-Sera D."/>
            <person name="Hendrix R.W."/>
            <person name="Hatfull G.F."/>
        </authorList>
    </citation>
    <scope>NUCLEOTIDE SEQUENCE [LARGE SCALE GENOMIC DNA]</scope>
    <source>
        <strain evidence="1 2">DSM 27648</strain>
    </source>
</reference>
<dbReference type="EMBL" id="CP012333">
    <property type="protein sequence ID" value="AKU99828.1"/>
    <property type="molecule type" value="Genomic_DNA"/>
</dbReference>
<name>A0A0K1Q217_9BACT</name>
<evidence type="ECO:0000313" key="1">
    <source>
        <dbReference type="EMBL" id="AKU99828.1"/>
    </source>
</evidence>
<dbReference type="AlphaFoldDB" id="A0A0K1Q217"/>
<evidence type="ECO:0000313" key="2">
    <source>
        <dbReference type="Proteomes" id="UP000064967"/>
    </source>
</evidence>
<gene>
    <name evidence="1" type="ORF">AKJ09_06492</name>
</gene>
<dbReference type="RefSeq" id="WP_146651215.1">
    <property type="nucleotide sequence ID" value="NZ_CP012333.1"/>
</dbReference>
<accession>A0A0K1Q217</accession>
<proteinExistence type="predicted"/>